<dbReference type="Pfam" id="PF04002">
    <property type="entry name" value="RadC"/>
    <property type="match status" value="1"/>
</dbReference>
<evidence type="ECO:0000256" key="4">
    <source>
        <dbReference type="ARBA" id="ARBA00022801"/>
    </source>
</evidence>
<dbReference type="InterPro" id="IPR020891">
    <property type="entry name" value="UPF0758_CS"/>
</dbReference>
<keyword evidence="5" id="KW-0862">Zinc</keyword>
<evidence type="ECO:0000256" key="1">
    <source>
        <dbReference type="ARBA" id="ARBA00010243"/>
    </source>
</evidence>
<feature type="domain" description="MPN" evidence="7">
    <location>
        <begin position="75"/>
        <end position="197"/>
    </location>
</feature>
<reference evidence="8 9" key="1">
    <citation type="submission" date="2020-02" db="EMBL/GenBank/DDBJ databases">
        <title>Fructobacillus sp. isolated from paper mulberry of Taiwan.</title>
        <authorList>
            <person name="Lin S.-T."/>
        </authorList>
    </citation>
    <scope>NUCLEOTIDE SEQUENCE [LARGE SCALE GENOMIC DNA]</scope>
    <source>
        <strain evidence="8 9">M1-10</strain>
    </source>
</reference>
<dbReference type="SUPFAM" id="SSF102712">
    <property type="entry name" value="JAB1/MPN domain"/>
    <property type="match status" value="1"/>
</dbReference>
<name>A0ABS5QQC0_9LACO</name>
<proteinExistence type="inferred from homology"/>
<dbReference type="EMBL" id="JAAMFI010000002">
    <property type="protein sequence ID" value="MBS9335383.1"/>
    <property type="molecule type" value="Genomic_DNA"/>
</dbReference>
<keyword evidence="9" id="KW-1185">Reference proteome</keyword>
<evidence type="ECO:0000256" key="6">
    <source>
        <dbReference type="ARBA" id="ARBA00023049"/>
    </source>
</evidence>
<dbReference type="RefSeq" id="WP_213819967.1">
    <property type="nucleotide sequence ID" value="NZ_JAAMFI010000002.1"/>
</dbReference>
<keyword evidence="2" id="KW-0645">Protease</keyword>
<accession>A0ABS5QQC0</accession>
<dbReference type="CDD" id="cd08071">
    <property type="entry name" value="MPN_DUF2466"/>
    <property type="match status" value="1"/>
</dbReference>
<dbReference type="InterPro" id="IPR037518">
    <property type="entry name" value="MPN"/>
</dbReference>
<evidence type="ECO:0000313" key="9">
    <source>
        <dbReference type="Proteomes" id="UP001519418"/>
    </source>
</evidence>
<dbReference type="Proteomes" id="UP001519418">
    <property type="component" value="Unassembled WGS sequence"/>
</dbReference>
<evidence type="ECO:0000313" key="8">
    <source>
        <dbReference type="EMBL" id="MBS9335383.1"/>
    </source>
</evidence>
<dbReference type="PROSITE" id="PS50249">
    <property type="entry name" value="MPN"/>
    <property type="match status" value="1"/>
</dbReference>
<dbReference type="InterPro" id="IPR025657">
    <property type="entry name" value="RadC_JAB"/>
</dbReference>
<dbReference type="InterPro" id="IPR001405">
    <property type="entry name" value="UPF0758"/>
</dbReference>
<keyword evidence="3" id="KW-0479">Metal-binding</keyword>
<evidence type="ECO:0000256" key="3">
    <source>
        <dbReference type="ARBA" id="ARBA00022723"/>
    </source>
</evidence>
<keyword evidence="6" id="KW-0482">Metalloprotease</keyword>
<dbReference type="PANTHER" id="PTHR30471">
    <property type="entry name" value="DNA REPAIR PROTEIN RADC"/>
    <property type="match status" value="1"/>
</dbReference>
<evidence type="ECO:0000256" key="2">
    <source>
        <dbReference type="ARBA" id="ARBA00022670"/>
    </source>
</evidence>
<evidence type="ECO:0000259" key="7">
    <source>
        <dbReference type="PROSITE" id="PS50249"/>
    </source>
</evidence>
<organism evidence="8 9">
    <name type="scientific">Fructobacillus papyriferae</name>
    <dbReference type="NCBI Taxonomy" id="2713171"/>
    <lineage>
        <taxon>Bacteria</taxon>
        <taxon>Bacillati</taxon>
        <taxon>Bacillota</taxon>
        <taxon>Bacilli</taxon>
        <taxon>Lactobacillales</taxon>
        <taxon>Lactobacillaceae</taxon>
        <taxon>Fructobacillus</taxon>
    </lineage>
</organism>
<dbReference type="Gene3D" id="3.40.140.10">
    <property type="entry name" value="Cytidine Deaminase, domain 2"/>
    <property type="match status" value="1"/>
</dbReference>
<protein>
    <submittedName>
        <fullName evidence="8">JAB domain-containing protein</fullName>
    </submittedName>
</protein>
<comment type="similarity">
    <text evidence="1">Belongs to the UPF0758 family.</text>
</comment>
<sequence length="202" mass="22806">MKEQVFSYYEALGEDAARETARFFLHFPAGYDFNALDEKTKSAFLSENKRVNTALLHALFAGYLMEKHQKGHLISARHSETFGRFAQAELGALKQEQVFLALLDTQLDLISWEVVFVGTLTEVSTSPREIFQRALQQNAYAMIMAHNHPSGNVQPSEEDRAFTSRLVDLGERLGLPLIDSFVVTKKAYWSMAEEEGPLAEKS</sequence>
<dbReference type="PROSITE" id="PS01302">
    <property type="entry name" value="UPF0758"/>
    <property type="match status" value="1"/>
</dbReference>
<keyword evidence="4" id="KW-0378">Hydrolase</keyword>
<comment type="caution">
    <text evidence="8">The sequence shown here is derived from an EMBL/GenBank/DDBJ whole genome shotgun (WGS) entry which is preliminary data.</text>
</comment>
<gene>
    <name evidence="8" type="ORF">G6R27_05005</name>
</gene>
<dbReference type="PANTHER" id="PTHR30471:SF3">
    <property type="entry name" value="UPF0758 PROTEIN YEES-RELATED"/>
    <property type="match status" value="1"/>
</dbReference>
<evidence type="ECO:0000256" key="5">
    <source>
        <dbReference type="ARBA" id="ARBA00022833"/>
    </source>
</evidence>